<feature type="non-terminal residue" evidence="2">
    <location>
        <position position="1"/>
    </location>
</feature>
<proteinExistence type="predicted"/>
<feature type="region of interest" description="Disordered" evidence="1">
    <location>
        <begin position="1"/>
        <end position="40"/>
    </location>
</feature>
<protein>
    <submittedName>
        <fullName evidence="2">Uncharacterized protein</fullName>
    </submittedName>
</protein>
<evidence type="ECO:0000313" key="2">
    <source>
        <dbReference type="EMBL" id="GAH67872.1"/>
    </source>
</evidence>
<dbReference type="AlphaFoldDB" id="X1HEN2"/>
<gene>
    <name evidence="2" type="ORF">S03H2_50752</name>
</gene>
<evidence type="ECO:0000256" key="1">
    <source>
        <dbReference type="SAM" id="MobiDB-lite"/>
    </source>
</evidence>
<reference evidence="2" key="1">
    <citation type="journal article" date="2014" name="Front. Microbiol.">
        <title>High frequency of phylogenetically diverse reductive dehalogenase-homologous genes in deep subseafloor sedimentary metagenomes.</title>
        <authorList>
            <person name="Kawai M."/>
            <person name="Futagami T."/>
            <person name="Toyoda A."/>
            <person name="Takaki Y."/>
            <person name="Nishi S."/>
            <person name="Hori S."/>
            <person name="Arai W."/>
            <person name="Tsubouchi T."/>
            <person name="Morono Y."/>
            <person name="Uchiyama I."/>
            <person name="Ito T."/>
            <person name="Fujiyama A."/>
            <person name="Inagaki F."/>
            <person name="Takami H."/>
        </authorList>
    </citation>
    <scope>NUCLEOTIDE SEQUENCE</scope>
    <source>
        <strain evidence="2">Expedition CK06-06</strain>
    </source>
</reference>
<organism evidence="2">
    <name type="scientific">marine sediment metagenome</name>
    <dbReference type="NCBI Taxonomy" id="412755"/>
    <lineage>
        <taxon>unclassified sequences</taxon>
        <taxon>metagenomes</taxon>
        <taxon>ecological metagenomes</taxon>
    </lineage>
</organism>
<accession>X1HEN2</accession>
<dbReference type="EMBL" id="BARU01032160">
    <property type="protein sequence ID" value="GAH67872.1"/>
    <property type="molecule type" value="Genomic_DNA"/>
</dbReference>
<sequence>SDPLFHPANDGSSDNFDGPFSREIFGPLSKAQKPIGGTLL</sequence>
<name>X1HEN2_9ZZZZ</name>
<comment type="caution">
    <text evidence="2">The sequence shown here is derived from an EMBL/GenBank/DDBJ whole genome shotgun (WGS) entry which is preliminary data.</text>
</comment>